<feature type="transmembrane region" description="Helical" evidence="6">
    <location>
        <begin position="243"/>
        <end position="269"/>
    </location>
</feature>
<feature type="transmembrane region" description="Helical" evidence="6">
    <location>
        <begin position="417"/>
        <end position="439"/>
    </location>
</feature>
<evidence type="ECO:0000313" key="8">
    <source>
        <dbReference type="EMBL" id="QOS39897.1"/>
    </source>
</evidence>
<dbReference type="InterPro" id="IPR002797">
    <property type="entry name" value="Polysacc_synth"/>
</dbReference>
<reference evidence="7 9" key="2">
    <citation type="submission" date="2020-08" db="EMBL/GenBank/DDBJ databases">
        <title>Genomic Encyclopedia of Type Strains, Phase IV (KMG-IV): sequencing the most valuable type-strain genomes for metagenomic binning, comparative biology and taxonomic classification.</title>
        <authorList>
            <person name="Goeker M."/>
        </authorList>
    </citation>
    <scope>NUCLEOTIDE SEQUENCE [LARGE SCALE GENOMIC DNA]</scope>
    <source>
        <strain evidence="7 9">DSM 103679</strain>
    </source>
</reference>
<feature type="transmembrane region" description="Helical" evidence="6">
    <location>
        <begin position="290"/>
        <end position="309"/>
    </location>
</feature>
<keyword evidence="9" id="KW-1185">Reference proteome</keyword>
<feature type="transmembrane region" description="Helical" evidence="6">
    <location>
        <begin position="321"/>
        <end position="345"/>
    </location>
</feature>
<evidence type="ECO:0000256" key="6">
    <source>
        <dbReference type="SAM" id="Phobius"/>
    </source>
</evidence>
<dbReference type="PANTHER" id="PTHR30250:SF11">
    <property type="entry name" value="O-ANTIGEN TRANSPORTER-RELATED"/>
    <property type="match status" value="1"/>
</dbReference>
<dbReference type="InterPro" id="IPR050833">
    <property type="entry name" value="Poly_Biosynth_Transport"/>
</dbReference>
<feature type="transmembrane region" description="Helical" evidence="6">
    <location>
        <begin position="445"/>
        <end position="469"/>
    </location>
</feature>
<feature type="transmembrane region" description="Helical" evidence="6">
    <location>
        <begin position="144"/>
        <end position="164"/>
    </location>
</feature>
<evidence type="ECO:0000256" key="4">
    <source>
        <dbReference type="ARBA" id="ARBA00022989"/>
    </source>
</evidence>
<dbReference type="Proteomes" id="UP000593591">
    <property type="component" value="Chromosome"/>
</dbReference>
<keyword evidence="3 6" id="KW-0812">Transmembrane</keyword>
<evidence type="ECO:0000313" key="9">
    <source>
        <dbReference type="Proteomes" id="UP000578697"/>
    </source>
</evidence>
<dbReference type="Proteomes" id="UP000578697">
    <property type="component" value="Unassembled WGS sequence"/>
</dbReference>
<reference evidence="8 10" key="1">
    <citation type="submission" date="2018-08" db="EMBL/GenBank/DDBJ databases">
        <title>The first complete genome of Treponema rectale (CHPAT), a commensal spirochete of the bovine rectum.</title>
        <authorList>
            <person name="Staton G.J."/>
            <person name="Clegg S.R."/>
            <person name="Carter S.D."/>
            <person name="Radford A.D."/>
            <person name="Darby A."/>
            <person name="Hall N."/>
            <person name="Birtles R.J."/>
            <person name="Evans N.J."/>
        </authorList>
    </citation>
    <scope>NUCLEOTIDE SEQUENCE [LARGE SCALE GENOMIC DNA]</scope>
    <source>
        <strain evidence="8 10">CHPA</strain>
    </source>
</reference>
<feature type="transmembrane region" description="Helical" evidence="6">
    <location>
        <begin position="86"/>
        <end position="108"/>
    </location>
</feature>
<gene>
    <name evidence="8" type="ORF">DYE49_05280</name>
    <name evidence="7" type="ORF">HNP77_000755</name>
</gene>
<dbReference type="RefSeq" id="WP_184651830.1">
    <property type="nucleotide sequence ID" value="NZ_JACHFR010000001.1"/>
</dbReference>
<name>A0A840SG47_9SPIR</name>
<protein>
    <submittedName>
        <fullName evidence="8">Flippase</fullName>
    </submittedName>
    <submittedName>
        <fullName evidence="7">O-antigen/teichoic acid export membrane protein</fullName>
    </submittedName>
</protein>
<evidence type="ECO:0000313" key="10">
    <source>
        <dbReference type="Proteomes" id="UP000593591"/>
    </source>
</evidence>
<sequence>MKQKSLKTNAFFSFLKAFMDIVFPVISFPYASRILSPAGIGRINFSNSITAYFAMIAGLGVTTYATREVARIRENKNELNKFCKEILIINFFSSIAAYVLFAFSLIFVRKFDSYRILLILSSSTVLFRALSMSWFYAGFENFKLITIRTTVFQVISLVFLFVFVRESSDLVEYMIFGLITPIGCNAFNFIYAMRLVDLRCKCRLEFKKHLKQMFVFWGMSFVTTIYETLDSSFLGFLSTDSEVGYYSAAIKINRMVLMLLVSISGILLPRLSLYAEKKDDLSFYRLIHKSFGINFIIAFPCAAGLFVLSEPIVRLFSGEQYLPAVVLMQLMTLLVPIISLSNLIGGQILPALKKEKLCFISYITGASVNLVFNSALIPLFGAFGAGIASVIAESCVLLVQLVFFAKISSEPKISSDVIKNLLHSLFSTLIMSVFVFFVMRITEGFGLVLQIFISIFAGCIVYCISLLLLRNSYIHEWIGIIRSTIRKKY</sequence>
<accession>A0A840SG47</accession>
<feature type="transmembrane region" description="Helical" evidence="6">
    <location>
        <begin position="214"/>
        <end position="237"/>
    </location>
</feature>
<feature type="transmembrane region" description="Helical" evidence="6">
    <location>
        <begin position="43"/>
        <end position="65"/>
    </location>
</feature>
<comment type="subcellular location">
    <subcellularLocation>
        <location evidence="1">Cell membrane</location>
        <topology evidence="1">Multi-pass membrane protein</topology>
    </subcellularLocation>
</comment>
<dbReference type="AlphaFoldDB" id="A0A840SG47"/>
<feature type="transmembrane region" description="Helical" evidence="6">
    <location>
        <begin position="357"/>
        <end position="377"/>
    </location>
</feature>
<dbReference type="Pfam" id="PF01943">
    <property type="entry name" value="Polysacc_synt"/>
    <property type="match status" value="1"/>
</dbReference>
<evidence type="ECO:0000256" key="3">
    <source>
        <dbReference type="ARBA" id="ARBA00022692"/>
    </source>
</evidence>
<evidence type="ECO:0000256" key="2">
    <source>
        <dbReference type="ARBA" id="ARBA00022475"/>
    </source>
</evidence>
<evidence type="ECO:0000313" key="7">
    <source>
        <dbReference type="EMBL" id="MBB5218411.1"/>
    </source>
</evidence>
<feature type="transmembrane region" description="Helical" evidence="6">
    <location>
        <begin position="12"/>
        <end position="31"/>
    </location>
</feature>
<dbReference type="EMBL" id="JACHFR010000001">
    <property type="protein sequence ID" value="MBB5218411.1"/>
    <property type="molecule type" value="Genomic_DNA"/>
</dbReference>
<keyword evidence="2" id="KW-1003">Cell membrane</keyword>
<proteinExistence type="predicted"/>
<keyword evidence="5 6" id="KW-0472">Membrane</keyword>
<keyword evidence="4 6" id="KW-1133">Transmembrane helix</keyword>
<dbReference type="PANTHER" id="PTHR30250">
    <property type="entry name" value="PST FAMILY PREDICTED COLANIC ACID TRANSPORTER"/>
    <property type="match status" value="1"/>
</dbReference>
<organism evidence="7 9">
    <name type="scientific">Treponema rectale</name>
    <dbReference type="NCBI Taxonomy" id="744512"/>
    <lineage>
        <taxon>Bacteria</taxon>
        <taxon>Pseudomonadati</taxon>
        <taxon>Spirochaetota</taxon>
        <taxon>Spirochaetia</taxon>
        <taxon>Spirochaetales</taxon>
        <taxon>Treponemataceae</taxon>
        <taxon>Treponema</taxon>
    </lineage>
</organism>
<dbReference type="CDD" id="cd13128">
    <property type="entry name" value="MATE_Wzx_like"/>
    <property type="match status" value="1"/>
</dbReference>
<feature type="transmembrane region" description="Helical" evidence="6">
    <location>
        <begin position="170"/>
        <end position="193"/>
    </location>
</feature>
<dbReference type="GO" id="GO:0005886">
    <property type="term" value="C:plasma membrane"/>
    <property type="evidence" value="ECO:0007669"/>
    <property type="project" value="UniProtKB-SubCell"/>
</dbReference>
<dbReference type="EMBL" id="CP031517">
    <property type="protein sequence ID" value="QOS39897.1"/>
    <property type="molecule type" value="Genomic_DNA"/>
</dbReference>
<evidence type="ECO:0000256" key="5">
    <source>
        <dbReference type="ARBA" id="ARBA00023136"/>
    </source>
</evidence>
<feature type="transmembrane region" description="Helical" evidence="6">
    <location>
        <begin position="383"/>
        <end position="405"/>
    </location>
</feature>
<feature type="transmembrane region" description="Helical" evidence="6">
    <location>
        <begin position="114"/>
        <end position="137"/>
    </location>
</feature>
<dbReference type="KEGG" id="trc:DYE49_05280"/>
<evidence type="ECO:0000256" key="1">
    <source>
        <dbReference type="ARBA" id="ARBA00004651"/>
    </source>
</evidence>